<keyword evidence="4 7" id="KW-0472">Membrane</keyword>
<dbReference type="EC" id="4.2.2.29" evidence="7"/>
<feature type="site" description="Important for catalytic activity" evidence="7">
    <location>
        <position position="257"/>
    </location>
</feature>
<dbReference type="OrthoDB" id="9814591at2"/>
<keyword evidence="1 7" id="KW-1003">Cell membrane</keyword>
<evidence type="ECO:0000256" key="7">
    <source>
        <dbReference type="HAMAP-Rule" id="MF_02065"/>
    </source>
</evidence>
<dbReference type="GO" id="GO:0005886">
    <property type="term" value="C:plasma membrane"/>
    <property type="evidence" value="ECO:0007669"/>
    <property type="project" value="UniProtKB-SubCell"/>
</dbReference>
<dbReference type="HOGENOM" id="CLU_672376_0_0_7"/>
<keyword evidence="5 7" id="KW-0456">Lyase</keyword>
<dbReference type="GO" id="GO:0009252">
    <property type="term" value="P:peptidoglycan biosynthetic process"/>
    <property type="evidence" value="ECO:0007669"/>
    <property type="project" value="UniProtKB-UniRule"/>
</dbReference>
<keyword evidence="3 7" id="KW-1133">Transmembrane helix</keyword>
<evidence type="ECO:0000256" key="2">
    <source>
        <dbReference type="ARBA" id="ARBA00022692"/>
    </source>
</evidence>
<evidence type="ECO:0000256" key="1">
    <source>
        <dbReference type="ARBA" id="ARBA00022475"/>
    </source>
</evidence>
<evidence type="ECO:0000256" key="3">
    <source>
        <dbReference type="ARBA" id="ARBA00022989"/>
    </source>
</evidence>
<evidence type="ECO:0000256" key="5">
    <source>
        <dbReference type="ARBA" id="ARBA00023239"/>
    </source>
</evidence>
<dbReference type="EMBL" id="CP002452">
    <property type="protein sequence ID" value="ADV45880.1"/>
    <property type="molecule type" value="Genomic_DNA"/>
</dbReference>
<proteinExistence type="inferred from homology"/>
<feature type="region of interest" description="Disordered" evidence="8">
    <location>
        <begin position="376"/>
        <end position="409"/>
    </location>
</feature>
<reference evidence="9 10" key="1">
    <citation type="journal article" date="2011" name="Stand. Genomic Sci.">
        <title>Complete genome sequence of Nitratifractor salsuginis type strain (E9I37-1).</title>
        <authorList>
            <person name="Anderson I."/>
            <person name="Sikorski J."/>
            <person name="Zeytun A."/>
            <person name="Nolan M."/>
            <person name="Lapidus A."/>
            <person name="Lucas S."/>
            <person name="Hammon N."/>
            <person name="Deshpande S."/>
            <person name="Cheng J.F."/>
            <person name="Tapia R."/>
            <person name="Han C."/>
            <person name="Goodwin L."/>
            <person name="Pitluck S."/>
            <person name="Liolios K."/>
            <person name="Pagani I."/>
            <person name="Ivanova N."/>
            <person name="Huntemann M."/>
            <person name="Mavromatis K."/>
            <person name="Ovchinikova G."/>
            <person name="Pati A."/>
            <person name="Chen A."/>
            <person name="Palaniappan K."/>
            <person name="Land M."/>
            <person name="Hauser L."/>
            <person name="Brambilla E.M."/>
            <person name="Ngatchou-Djao O.D."/>
            <person name="Rohde M."/>
            <person name="Tindall B.J."/>
            <person name="Goker M."/>
            <person name="Detter J.C."/>
            <person name="Woyke T."/>
            <person name="Bristow J."/>
            <person name="Eisen J.A."/>
            <person name="Markowitz V."/>
            <person name="Hugenholtz P."/>
            <person name="Klenk H.P."/>
            <person name="Kyrpides N.C."/>
        </authorList>
    </citation>
    <scope>NUCLEOTIDE SEQUENCE [LARGE SCALE GENOMIC DNA]</scope>
    <source>
        <strain evidence="10">DSM 16511 / JCM 12458 / E9I37-1</strain>
    </source>
</reference>
<dbReference type="KEGG" id="nsa:Nitsa_0612"/>
<dbReference type="eggNOG" id="COG1559">
    <property type="taxonomic scope" value="Bacteria"/>
</dbReference>
<dbReference type="PANTHER" id="PTHR30518">
    <property type="entry name" value="ENDOLYTIC MUREIN TRANSGLYCOSYLASE"/>
    <property type="match status" value="1"/>
</dbReference>
<name>E6X1E7_NITSE</name>
<protein>
    <recommendedName>
        <fullName evidence="7">Endolytic murein transglycosylase</fullName>
        <ecNumber evidence="7">4.2.2.29</ecNumber>
    </recommendedName>
    <alternativeName>
        <fullName evidence="7">Peptidoglycan lytic transglycosylase</fullName>
    </alternativeName>
    <alternativeName>
        <fullName evidence="7">Peptidoglycan polymerization terminase</fullName>
    </alternativeName>
</protein>
<dbReference type="HAMAP" id="MF_02065">
    <property type="entry name" value="MltG"/>
    <property type="match status" value="1"/>
</dbReference>
<dbReference type="GO" id="GO:0008932">
    <property type="term" value="F:lytic endotransglycosylase activity"/>
    <property type="evidence" value="ECO:0007669"/>
    <property type="project" value="UniProtKB-UniRule"/>
</dbReference>
<keyword evidence="6 7" id="KW-0961">Cell wall biogenesis/degradation</keyword>
<dbReference type="Proteomes" id="UP000008633">
    <property type="component" value="Chromosome"/>
</dbReference>
<comment type="function">
    <text evidence="7">Functions as a peptidoglycan terminase that cleaves nascent peptidoglycan strands endolytically to terminate their elongation.</text>
</comment>
<comment type="similarity">
    <text evidence="7">Belongs to the transglycosylase MltG family.</text>
</comment>
<keyword evidence="7" id="KW-0997">Cell inner membrane</keyword>
<evidence type="ECO:0000313" key="9">
    <source>
        <dbReference type="EMBL" id="ADV45880.1"/>
    </source>
</evidence>
<keyword evidence="10" id="KW-1185">Reference proteome</keyword>
<evidence type="ECO:0000256" key="8">
    <source>
        <dbReference type="SAM" id="MobiDB-lite"/>
    </source>
</evidence>
<feature type="compositionally biased region" description="Polar residues" evidence="8">
    <location>
        <begin position="383"/>
        <end position="409"/>
    </location>
</feature>
<reference evidence="10" key="2">
    <citation type="submission" date="2011-01" db="EMBL/GenBank/DDBJ databases">
        <title>The complete genome of Nitratifractor salsuginis DSM 16511.</title>
        <authorList>
            <consortium name="US DOE Joint Genome Institute (JGI-PGF)"/>
            <person name="Lucas S."/>
            <person name="Copeland A."/>
            <person name="Lapidus A."/>
            <person name="Bruce D."/>
            <person name="Goodwin L."/>
            <person name="Pitluck S."/>
            <person name="Kyrpides N."/>
            <person name="Mavromatis K."/>
            <person name="Ivanova N."/>
            <person name="Mikhailova N."/>
            <person name="Zeytun A."/>
            <person name="Detter J.C."/>
            <person name="Tapia R."/>
            <person name="Han C."/>
            <person name="Land M."/>
            <person name="Hauser L."/>
            <person name="Markowitz V."/>
            <person name="Cheng J.-F."/>
            <person name="Hugenholtz P."/>
            <person name="Woyke T."/>
            <person name="Wu D."/>
            <person name="Tindall B."/>
            <person name="Schuetze A."/>
            <person name="Brambilla E."/>
            <person name="Klenk H.-P."/>
            <person name="Eisen J.A."/>
        </authorList>
    </citation>
    <scope>NUCLEOTIDE SEQUENCE [LARGE SCALE GENOMIC DNA]</scope>
    <source>
        <strain evidence="10">DSM 16511 / JCM 12458 / E9I37-1</strain>
    </source>
</reference>
<gene>
    <name evidence="7" type="primary">mltG</name>
    <name evidence="9" type="ordered locus">Nitsa_0612</name>
</gene>
<dbReference type="InterPro" id="IPR003770">
    <property type="entry name" value="MLTG-like"/>
</dbReference>
<organism evidence="9 10">
    <name type="scientific">Nitratifractor salsuginis (strain DSM 16511 / JCM 12458 / E9I37-1)</name>
    <dbReference type="NCBI Taxonomy" id="749222"/>
    <lineage>
        <taxon>Bacteria</taxon>
        <taxon>Pseudomonadati</taxon>
        <taxon>Campylobacterota</taxon>
        <taxon>Epsilonproteobacteria</taxon>
        <taxon>Campylobacterales</taxon>
        <taxon>Sulfurovaceae</taxon>
        <taxon>Nitratifractor</taxon>
    </lineage>
</organism>
<evidence type="ECO:0000256" key="4">
    <source>
        <dbReference type="ARBA" id="ARBA00023136"/>
    </source>
</evidence>
<sequence length="409" mass="46801">MKRFKWLIGIVALIFLALLGFYLYHTRSTHPIHPPAAASTKPSPSRPKPESPNQGNPSTPQAPPRHSASRQELPPVSPARLREFDQPETLPPLIHIPQGDRTKIYDSLRRQGLPLWISDLLFLLPSRVTPGWIRLQHPVSLQEFFSRINDFPREKTRRVVMYSGDSLEDFIRQLSRQARLDPKALYEEYFRFSPYLDGGILAGYYRLPYRLSPGPAMAYLTEKSEETFRKLSEQYLGRYDPAEFRRYLIIASIIQRETWHPEEMPRIAAVIYNRLKRNMKLQLDATLNYGPWSHKKVTPERIRRDKSRFNTYRHHGLPPSPLGSVTPAALKAALAPAKSGDLYFVKGPNGRHLFSASYADHLRIISRLKALHSPAPVKKSEGNETNSSAQIGYNLLQTNPKNLDKNGTP</sequence>
<dbReference type="RefSeq" id="WP_013553576.1">
    <property type="nucleotide sequence ID" value="NC_014935.1"/>
</dbReference>
<accession>E6X1E7</accession>
<feature type="transmembrane region" description="Helical" evidence="7">
    <location>
        <begin position="6"/>
        <end position="24"/>
    </location>
</feature>
<keyword evidence="2 7" id="KW-0812">Transmembrane</keyword>
<dbReference type="PANTHER" id="PTHR30518:SF2">
    <property type="entry name" value="ENDOLYTIC MUREIN TRANSGLYCOSYLASE"/>
    <property type="match status" value="1"/>
</dbReference>
<feature type="region of interest" description="Disordered" evidence="8">
    <location>
        <begin position="34"/>
        <end position="74"/>
    </location>
</feature>
<dbReference type="STRING" id="749222.Nitsa_0612"/>
<comment type="catalytic activity">
    <reaction evidence="7">
        <text>a peptidoglycan chain = a peptidoglycan chain with N-acetyl-1,6-anhydromuramyl-[peptide] at the reducing end + a peptidoglycan chain with N-acetylglucosamine at the non-reducing end.</text>
        <dbReference type="EC" id="4.2.2.29"/>
    </reaction>
</comment>
<evidence type="ECO:0000313" key="10">
    <source>
        <dbReference type="Proteomes" id="UP000008633"/>
    </source>
</evidence>
<evidence type="ECO:0000256" key="6">
    <source>
        <dbReference type="ARBA" id="ARBA00023316"/>
    </source>
</evidence>
<dbReference type="GO" id="GO:0071555">
    <property type="term" value="P:cell wall organization"/>
    <property type="evidence" value="ECO:0007669"/>
    <property type="project" value="UniProtKB-KW"/>
</dbReference>
<comment type="subcellular location">
    <subcellularLocation>
        <location evidence="7">Cell inner membrane</location>
        <topology evidence="7">Single-pass membrane protein</topology>
    </subcellularLocation>
</comment>
<dbReference type="Pfam" id="PF02618">
    <property type="entry name" value="YceG"/>
    <property type="match status" value="1"/>
</dbReference>
<dbReference type="AlphaFoldDB" id="E6X1E7"/>